<name>A0A3P7FAR8_WUCBA</name>
<reference evidence="4 5" key="1">
    <citation type="submission" date="2018-11" db="EMBL/GenBank/DDBJ databases">
        <authorList>
            <consortium name="Pathogen Informatics"/>
        </authorList>
    </citation>
    <scope>NUCLEOTIDE SEQUENCE [LARGE SCALE GENOMIC DNA]</scope>
</reference>
<keyword evidence="1" id="KW-1015">Disulfide bond</keyword>
<dbReference type="InterPro" id="IPR001846">
    <property type="entry name" value="VWF_type-D"/>
</dbReference>
<evidence type="ECO:0000259" key="3">
    <source>
        <dbReference type="PROSITE" id="PS51233"/>
    </source>
</evidence>
<evidence type="ECO:0000256" key="2">
    <source>
        <dbReference type="ARBA" id="ARBA00023180"/>
    </source>
</evidence>
<evidence type="ECO:0000313" key="4">
    <source>
        <dbReference type="EMBL" id="VDM07642.1"/>
    </source>
</evidence>
<dbReference type="OrthoDB" id="5858176at2759"/>
<dbReference type="InterPro" id="IPR050780">
    <property type="entry name" value="Mucin_vWF_Thrombospondin_sf"/>
</dbReference>
<dbReference type="SMART" id="SM00216">
    <property type="entry name" value="VWD"/>
    <property type="match status" value="1"/>
</dbReference>
<evidence type="ECO:0000313" key="5">
    <source>
        <dbReference type="Proteomes" id="UP000270924"/>
    </source>
</evidence>
<protein>
    <recommendedName>
        <fullName evidence="3">VWFD domain-containing protein</fullName>
    </recommendedName>
</protein>
<proteinExistence type="predicted"/>
<keyword evidence="2" id="KW-0325">Glycoprotein</keyword>
<evidence type="ECO:0000256" key="1">
    <source>
        <dbReference type="ARBA" id="ARBA00023157"/>
    </source>
</evidence>
<dbReference type="PANTHER" id="PTHR11339:SF402">
    <property type="entry name" value="VWFD DOMAIN-CONTAINING PROTEIN"/>
    <property type="match status" value="1"/>
</dbReference>
<gene>
    <name evidence="4" type="ORF">WBA_LOCUS1028</name>
</gene>
<dbReference type="Pfam" id="PF00094">
    <property type="entry name" value="VWD"/>
    <property type="match status" value="1"/>
</dbReference>
<feature type="domain" description="VWFD" evidence="3">
    <location>
        <begin position="9"/>
        <end position="193"/>
    </location>
</feature>
<dbReference type="EMBL" id="UYWW01000184">
    <property type="protein sequence ID" value="VDM07642.1"/>
    <property type="molecule type" value="Genomic_DNA"/>
</dbReference>
<dbReference type="InParanoid" id="A0A3P7FAR8"/>
<keyword evidence="5" id="KW-1185">Reference proteome</keyword>
<organism evidence="4 5">
    <name type="scientific">Wuchereria bancrofti</name>
    <dbReference type="NCBI Taxonomy" id="6293"/>
    <lineage>
        <taxon>Eukaryota</taxon>
        <taxon>Metazoa</taxon>
        <taxon>Ecdysozoa</taxon>
        <taxon>Nematoda</taxon>
        <taxon>Chromadorea</taxon>
        <taxon>Rhabditida</taxon>
        <taxon>Spirurina</taxon>
        <taxon>Spiruromorpha</taxon>
        <taxon>Filarioidea</taxon>
        <taxon>Onchocercidae</taxon>
        <taxon>Wuchereria</taxon>
    </lineage>
</organism>
<dbReference type="AlphaFoldDB" id="A0A3P7FAR8"/>
<dbReference type="PROSITE" id="PS51233">
    <property type="entry name" value="VWFD"/>
    <property type="match status" value="1"/>
</dbReference>
<dbReference type="Proteomes" id="UP000270924">
    <property type="component" value="Unassembled WGS sequence"/>
</dbReference>
<dbReference type="PANTHER" id="PTHR11339">
    <property type="entry name" value="EXTRACELLULAR MATRIX GLYCOPROTEIN RELATED"/>
    <property type="match status" value="1"/>
</dbReference>
<sequence>MILNNNEESSCTIFGDLRYLTFDKFGYSFHGTCNYILAQECSHNGIDPQFKIIGVNSGKASLTWTRRVIIYISLFNGTFFTIHLLPKKVIREHTNIISVPHVRYNDWPEYRAFEDPTTGHIVVSFKLIGLKVIWDGKSFVEIILTKRHQSKVCGLCGNFNGDPSDDLISRYASSSNHSISHFARSWAYDISCTQHQTKRNYLNYVRFA</sequence>
<accession>A0A3P7FAR8</accession>